<evidence type="ECO:0000313" key="1">
    <source>
        <dbReference type="EMBL" id="TFK46278.1"/>
    </source>
</evidence>
<reference evidence="1 2" key="1">
    <citation type="journal article" date="2019" name="Nat. Ecol. Evol.">
        <title>Megaphylogeny resolves global patterns of mushroom evolution.</title>
        <authorList>
            <person name="Varga T."/>
            <person name="Krizsan K."/>
            <person name="Foldi C."/>
            <person name="Dima B."/>
            <person name="Sanchez-Garcia M."/>
            <person name="Sanchez-Ramirez S."/>
            <person name="Szollosi G.J."/>
            <person name="Szarkandi J.G."/>
            <person name="Papp V."/>
            <person name="Albert L."/>
            <person name="Andreopoulos W."/>
            <person name="Angelini C."/>
            <person name="Antonin V."/>
            <person name="Barry K.W."/>
            <person name="Bougher N.L."/>
            <person name="Buchanan P."/>
            <person name="Buyck B."/>
            <person name="Bense V."/>
            <person name="Catcheside P."/>
            <person name="Chovatia M."/>
            <person name="Cooper J."/>
            <person name="Damon W."/>
            <person name="Desjardin D."/>
            <person name="Finy P."/>
            <person name="Geml J."/>
            <person name="Haridas S."/>
            <person name="Hughes K."/>
            <person name="Justo A."/>
            <person name="Karasinski D."/>
            <person name="Kautmanova I."/>
            <person name="Kiss B."/>
            <person name="Kocsube S."/>
            <person name="Kotiranta H."/>
            <person name="LaButti K.M."/>
            <person name="Lechner B.E."/>
            <person name="Liimatainen K."/>
            <person name="Lipzen A."/>
            <person name="Lukacs Z."/>
            <person name="Mihaltcheva S."/>
            <person name="Morgado L.N."/>
            <person name="Niskanen T."/>
            <person name="Noordeloos M.E."/>
            <person name="Ohm R.A."/>
            <person name="Ortiz-Santana B."/>
            <person name="Ovrebo C."/>
            <person name="Racz N."/>
            <person name="Riley R."/>
            <person name="Savchenko A."/>
            <person name="Shiryaev A."/>
            <person name="Soop K."/>
            <person name="Spirin V."/>
            <person name="Szebenyi C."/>
            <person name="Tomsovsky M."/>
            <person name="Tulloss R.E."/>
            <person name="Uehling J."/>
            <person name="Grigoriev I.V."/>
            <person name="Vagvolgyi C."/>
            <person name="Papp T."/>
            <person name="Martin F.M."/>
            <person name="Miettinen O."/>
            <person name="Hibbett D.S."/>
            <person name="Nagy L.G."/>
        </authorList>
    </citation>
    <scope>NUCLEOTIDE SEQUENCE [LARGE SCALE GENOMIC DNA]</scope>
    <source>
        <strain evidence="1 2">OMC1185</strain>
    </source>
</reference>
<dbReference type="Proteomes" id="UP000305948">
    <property type="component" value="Unassembled WGS sequence"/>
</dbReference>
<protein>
    <submittedName>
        <fullName evidence="1">Uncharacterized protein</fullName>
    </submittedName>
</protein>
<evidence type="ECO:0000313" key="2">
    <source>
        <dbReference type="Proteomes" id="UP000305948"/>
    </source>
</evidence>
<dbReference type="EMBL" id="ML213531">
    <property type="protein sequence ID" value="TFK46278.1"/>
    <property type="molecule type" value="Genomic_DNA"/>
</dbReference>
<keyword evidence="2" id="KW-1185">Reference proteome</keyword>
<name>A0A5C3MQE2_9AGAM</name>
<sequence length="100" mass="11265">MNQCPLPAGNCPYSHDLHLLPDKWSSIREDPCQLAKFSFLYRLSILKQGALDPNLVETKLNRLLPGWCRASMSRMPEGDADEEAQNDAFDILSNALRSMS</sequence>
<proteinExistence type="predicted"/>
<organism evidence="1 2">
    <name type="scientific">Heliocybe sulcata</name>
    <dbReference type="NCBI Taxonomy" id="5364"/>
    <lineage>
        <taxon>Eukaryota</taxon>
        <taxon>Fungi</taxon>
        <taxon>Dikarya</taxon>
        <taxon>Basidiomycota</taxon>
        <taxon>Agaricomycotina</taxon>
        <taxon>Agaricomycetes</taxon>
        <taxon>Gloeophyllales</taxon>
        <taxon>Gloeophyllaceae</taxon>
        <taxon>Heliocybe</taxon>
    </lineage>
</organism>
<dbReference type="AlphaFoldDB" id="A0A5C3MQE2"/>
<gene>
    <name evidence="1" type="ORF">OE88DRAFT_1667911</name>
</gene>
<accession>A0A5C3MQE2</accession>